<name>A0ABY8PSF2_9BACT</name>
<evidence type="ECO:0000313" key="2">
    <source>
        <dbReference type="EMBL" id="WGS65569.1"/>
    </source>
</evidence>
<proteinExistence type="predicted"/>
<dbReference type="Pfam" id="PF01553">
    <property type="entry name" value="Acyltransferase"/>
    <property type="match status" value="1"/>
</dbReference>
<organism evidence="2 3">
    <name type="scientific">Marinitoga aeolica</name>
    <dbReference type="NCBI Taxonomy" id="2809031"/>
    <lineage>
        <taxon>Bacteria</taxon>
        <taxon>Thermotogati</taxon>
        <taxon>Thermotogota</taxon>
        <taxon>Thermotogae</taxon>
        <taxon>Petrotogales</taxon>
        <taxon>Petrotogaceae</taxon>
        <taxon>Marinitoga</taxon>
    </lineage>
</organism>
<keyword evidence="2" id="KW-0012">Acyltransferase</keyword>
<dbReference type="SMART" id="SM00563">
    <property type="entry name" value="PlsC"/>
    <property type="match status" value="1"/>
</dbReference>
<keyword evidence="3" id="KW-1185">Reference proteome</keyword>
<dbReference type="SUPFAM" id="SSF69593">
    <property type="entry name" value="Glycerol-3-phosphate (1)-acyltransferase"/>
    <property type="match status" value="1"/>
</dbReference>
<evidence type="ECO:0000259" key="1">
    <source>
        <dbReference type="SMART" id="SM00563"/>
    </source>
</evidence>
<sequence length="362" mass="42344">MYYGDSLLRKFLKSIIAPYIIKKYNIKVIGKIPKPPFLFIANHTHILDGFFIQSVIPYPISFVMAGGTYYNKWVYPFFKHFKFIPKQKGVPDIKTVRDIFKVLKNGGIVGLFPEGSTTWSGNYQPVPSGTDKLLDKIKVPILAARIHGGYLSKPRWAKKERKGNIIIELKTFNDSAALEYIKYNEWDWQEKNKWKYSGNKKAEGLERIIWFCDKCNSFNSIKAKGNVAKCTNCSREYAVDDYGYINGKRIDNIIYTQKEKLINYMNNNKYMVLDIGTLEERDLFKPKLLNKEKGNIEVFDYGIKFNKNIFEFKKIKNGVCFVSTIFEFIYEEKVYRIKSENYSYLLYNIYKIRSGKNVHIDG</sequence>
<protein>
    <submittedName>
        <fullName evidence="2">1-acyl-sn-glycerol-3-phosphate acyltransferase</fullName>
    </submittedName>
</protein>
<dbReference type="EMBL" id="CP069362">
    <property type="protein sequence ID" value="WGS65569.1"/>
    <property type="molecule type" value="Genomic_DNA"/>
</dbReference>
<dbReference type="GO" id="GO:0016746">
    <property type="term" value="F:acyltransferase activity"/>
    <property type="evidence" value="ECO:0007669"/>
    <property type="project" value="UniProtKB-KW"/>
</dbReference>
<evidence type="ECO:0000313" key="3">
    <source>
        <dbReference type="Proteomes" id="UP001232493"/>
    </source>
</evidence>
<gene>
    <name evidence="2" type="ORF">JRV97_03160</name>
</gene>
<dbReference type="RefSeq" id="WP_281000127.1">
    <property type="nucleotide sequence ID" value="NZ_CP069362.1"/>
</dbReference>
<dbReference type="InterPro" id="IPR002123">
    <property type="entry name" value="Plipid/glycerol_acylTrfase"/>
</dbReference>
<reference evidence="2 3" key="1">
    <citation type="submission" date="2021-02" db="EMBL/GenBank/DDBJ databases">
        <title>Characterization of Marinitoga sp. nov. str. BP5-C20A.</title>
        <authorList>
            <person name="Erauso G."/>
            <person name="Postec A."/>
        </authorList>
    </citation>
    <scope>NUCLEOTIDE SEQUENCE [LARGE SCALE GENOMIC DNA]</scope>
    <source>
        <strain evidence="2 3">BP5-C20A</strain>
    </source>
</reference>
<dbReference type="Proteomes" id="UP001232493">
    <property type="component" value="Chromosome"/>
</dbReference>
<feature type="domain" description="Phospholipid/glycerol acyltransferase" evidence="1">
    <location>
        <begin position="37"/>
        <end position="149"/>
    </location>
</feature>
<accession>A0ABY8PSF2</accession>
<dbReference type="CDD" id="cd07989">
    <property type="entry name" value="LPLAT_AGPAT-like"/>
    <property type="match status" value="1"/>
</dbReference>
<keyword evidence="2" id="KW-0808">Transferase</keyword>